<feature type="signal peptide" evidence="9">
    <location>
        <begin position="1"/>
        <end position="22"/>
    </location>
</feature>
<dbReference type="PROSITE" id="PS50035">
    <property type="entry name" value="PLD"/>
    <property type="match status" value="2"/>
</dbReference>
<dbReference type="SMART" id="SM00155">
    <property type="entry name" value="PLDc"/>
    <property type="match status" value="2"/>
</dbReference>
<evidence type="ECO:0000256" key="2">
    <source>
        <dbReference type="ARBA" id="ARBA00022475"/>
    </source>
</evidence>
<feature type="chain" id="PRO_5047478107" description="Cardiolipin synthase" evidence="9">
    <location>
        <begin position="23"/>
        <end position="466"/>
    </location>
</feature>
<dbReference type="NCBIfam" id="TIGR04265">
    <property type="entry name" value="bac_cardiolipin"/>
    <property type="match status" value="1"/>
</dbReference>
<dbReference type="SUPFAM" id="SSF56024">
    <property type="entry name" value="Phospholipase D/nuclease"/>
    <property type="match status" value="2"/>
</dbReference>
<evidence type="ECO:0000256" key="6">
    <source>
        <dbReference type="ARBA" id="ARBA00022989"/>
    </source>
</evidence>
<keyword evidence="4" id="KW-0812">Transmembrane</keyword>
<keyword evidence="5" id="KW-0677">Repeat</keyword>
<dbReference type="PANTHER" id="PTHR21248:SF22">
    <property type="entry name" value="PHOSPHOLIPASE D"/>
    <property type="match status" value="1"/>
</dbReference>
<keyword evidence="7" id="KW-0472">Membrane</keyword>
<keyword evidence="12" id="KW-1185">Reference proteome</keyword>
<evidence type="ECO:0000259" key="10">
    <source>
        <dbReference type="PROSITE" id="PS50035"/>
    </source>
</evidence>
<dbReference type="PROSITE" id="PS51257">
    <property type="entry name" value="PROKAR_LIPOPROTEIN"/>
    <property type="match status" value="1"/>
</dbReference>
<evidence type="ECO:0000256" key="9">
    <source>
        <dbReference type="SAM" id="SignalP"/>
    </source>
</evidence>
<name>A0ABM5V6N3_9BURK</name>
<evidence type="ECO:0000313" key="12">
    <source>
        <dbReference type="Proteomes" id="UP000063429"/>
    </source>
</evidence>
<evidence type="ECO:0000313" key="11">
    <source>
        <dbReference type="EMBL" id="AKZ65224.1"/>
    </source>
</evidence>
<keyword evidence="3" id="KW-0808">Transferase</keyword>
<dbReference type="EMBL" id="CP011409">
    <property type="protein sequence ID" value="AKZ65224.1"/>
    <property type="molecule type" value="Genomic_DNA"/>
</dbReference>
<comment type="subcellular location">
    <subcellularLocation>
        <location evidence="1">Cell membrane</location>
    </subcellularLocation>
</comment>
<feature type="domain" description="PLD phosphodiesterase" evidence="10">
    <location>
        <begin position="379"/>
        <end position="406"/>
    </location>
</feature>
<evidence type="ECO:0000256" key="4">
    <source>
        <dbReference type="ARBA" id="ARBA00022692"/>
    </source>
</evidence>
<sequence length="466" mass="52016">MTATARLNRLRLCAAVAVMALAGCGSLPRIVPDMDTQSAKAIQIKGGRGILTPEQSKAVLDKFKDSKQDNLILEKHLAVEQAITGSPLVAGNKVSLLIDGPATYASMFAAIREARDHINMETYIFEDDDAGKQFADLLIDRQKHGVQVNLMYDSVGTLGTPREFFQPLIDAGIQVLEFNPVNPAQARKGWEVNQRDHRKLLIVDGKTAFVGGINISSVYSSGSFRKRKPKEEDNPNKVPWRDTQVRMDGPVVAEFQKMFIDTWQKQHGPELAKKNYYPKIDNKGPEIVRGIGSAPEDPYSVIYATFISAIQHAESKVYLTNAYFIPDPQLREALKDAVKRGVDVRLVLPSKSDSALVLNASRSFYTELLEGGVRIYERQDALLHSKTAIIDGVWSTIGSTNLDWRSFIYNQEINAVILGPQFGVQMQAMFERDLDASKEITLDAWKHRPLGDRLKEFGAGLWARWL</sequence>
<keyword evidence="9" id="KW-0732">Signal</keyword>
<evidence type="ECO:0000256" key="7">
    <source>
        <dbReference type="ARBA" id="ARBA00023136"/>
    </source>
</evidence>
<dbReference type="Proteomes" id="UP000063429">
    <property type="component" value="Chromosome"/>
</dbReference>
<organism evidence="11 12">
    <name type="scientific">Herbaspirillum hiltneri N3</name>
    <dbReference type="NCBI Taxonomy" id="1262470"/>
    <lineage>
        <taxon>Bacteria</taxon>
        <taxon>Pseudomonadati</taxon>
        <taxon>Pseudomonadota</taxon>
        <taxon>Betaproteobacteria</taxon>
        <taxon>Burkholderiales</taxon>
        <taxon>Oxalobacteraceae</taxon>
        <taxon>Herbaspirillum</taxon>
    </lineage>
</organism>
<dbReference type="Gene3D" id="3.30.870.10">
    <property type="entry name" value="Endonuclease Chain A"/>
    <property type="match status" value="2"/>
</dbReference>
<dbReference type="EC" id="2.7.8.-" evidence="8"/>
<keyword evidence="6" id="KW-1133">Transmembrane helix</keyword>
<dbReference type="PANTHER" id="PTHR21248">
    <property type="entry name" value="CARDIOLIPIN SYNTHASE"/>
    <property type="match status" value="1"/>
</dbReference>
<feature type="domain" description="PLD phosphodiesterase" evidence="10">
    <location>
        <begin position="192"/>
        <end position="219"/>
    </location>
</feature>
<evidence type="ECO:0000256" key="3">
    <source>
        <dbReference type="ARBA" id="ARBA00022679"/>
    </source>
</evidence>
<reference evidence="12" key="1">
    <citation type="journal article" date="2015" name="Genome Announc.">
        <title>Complete Genome Sequence of Herbaspirillum hiltneri N3 (DSM 17495), Isolated from Surface-Sterilized Wheat Roots.</title>
        <authorList>
            <person name="Guizelini D."/>
            <person name="Saizaki P.M."/>
            <person name="Coimbra N.A."/>
            <person name="Weiss V.A."/>
            <person name="Faoro H."/>
            <person name="Sfeir M.Z."/>
            <person name="Baura V.A."/>
            <person name="Monteiro R.A."/>
            <person name="Chubatsu L.S."/>
            <person name="Souza E.M."/>
            <person name="Cruz L.M."/>
            <person name="Pedrosa F.O."/>
            <person name="Raittz R.T."/>
            <person name="Marchaukoski J.N."/>
            <person name="Steffens M.B."/>
        </authorList>
    </citation>
    <scope>NUCLEOTIDE SEQUENCE [LARGE SCALE GENOMIC DNA]</scope>
    <source>
        <strain evidence="12">N3</strain>
    </source>
</reference>
<dbReference type="InterPro" id="IPR022924">
    <property type="entry name" value="Cardiolipin_synthase"/>
</dbReference>
<evidence type="ECO:0000256" key="5">
    <source>
        <dbReference type="ARBA" id="ARBA00022737"/>
    </source>
</evidence>
<dbReference type="CDD" id="cd09159">
    <property type="entry name" value="PLDc_ybhO_like_2"/>
    <property type="match status" value="1"/>
</dbReference>
<dbReference type="InterPro" id="IPR025202">
    <property type="entry name" value="PLD-like_dom"/>
</dbReference>
<dbReference type="Pfam" id="PF13091">
    <property type="entry name" value="PLDc_2"/>
    <property type="match status" value="2"/>
</dbReference>
<dbReference type="CDD" id="cd09110">
    <property type="entry name" value="PLDc_CLS_1"/>
    <property type="match status" value="1"/>
</dbReference>
<keyword evidence="2" id="KW-1003">Cell membrane</keyword>
<evidence type="ECO:0000256" key="8">
    <source>
        <dbReference type="NCBIfam" id="TIGR04265"/>
    </source>
</evidence>
<evidence type="ECO:0000256" key="1">
    <source>
        <dbReference type="ARBA" id="ARBA00004236"/>
    </source>
</evidence>
<proteinExistence type="predicted"/>
<protein>
    <recommendedName>
        <fullName evidence="8">Cardiolipin synthase</fullName>
        <ecNumber evidence="8">2.7.8.-</ecNumber>
    </recommendedName>
</protein>
<accession>A0ABM5V6N3</accession>
<dbReference type="InterPro" id="IPR001736">
    <property type="entry name" value="PLipase_D/transphosphatidylase"/>
</dbReference>
<gene>
    <name evidence="11" type="ORF">F506_07840</name>
</gene>